<proteinExistence type="predicted"/>
<dbReference type="RefSeq" id="WP_306961688.1">
    <property type="nucleotide sequence ID" value="NZ_JAUSRG010000006.1"/>
</dbReference>
<evidence type="ECO:0000313" key="3">
    <source>
        <dbReference type="Proteomes" id="UP001230951"/>
    </source>
</evidence>
<dbReference type="Proteomes" id="UP001230951">
    <property type="component" value="Unassembled WGS sequence"/>
</dbReference>
<dbReference type="Proteomes" id="UP001242995">
    <property type="component" value="Unassembled WGS sequence"/>
</dbReference>
<organism evidence="1 4">
    <name type="scientific">Arthrobacter bambusae</name>
    <dbReference type="NCBI Taxonomy" id="1338426"/>
    <lineage>
        <taxon>Bacteria</taxon>
        <taxon>Bacillati</taxon>
        <taxon>Actinomycetota</taxon>
        <taxon>Actinomycetes</taxon>
        <taxon>Micrococcales</taxon>
        <taxon>Micrococcaceae</taxon>
        <taxon>Arthrobacter</taxon>
    </lineage>
</organism>
<dbReference type="EMBL" id="JAUSRG010000006">
    <property type="protein sequence ID" value="MDP9905571.1"/>
    <property type="molecule type" value="Genomic_DNA"/>
</dbReference>
<evidence type="ECO:0000313" key="2">
    <source>
        <dbReference type="EMBL" id="MDQ0178689.1"/>
    </source>
</evidence>
<sequence>MLAGLLDGERVDATGFSVEAWSELQQSDQRKRRMVLPQCGVRAIARTRGASTR</sequence>
<name>A0AAW8DHV9_9MICC</name>
<keyword evidence="3" id="KW-1185">Reference proteome</keyword>
<reference evidence="1 3" key="1">
    <citation type="submission" date="2023-07" db="EMBL/GenBank/DDBJ databases">
        <title>Sorghum-associated microbial communities from plants grown in Nebraska, USA.</title>
        <authorList>
            <person name="Schachtman D."/>
        </authorList>
    </citation>
    <scope>NUCLEOTIDE SEQUENCE</scope>
    <source>
        <strain evidence="1">DS1006</strain>
        <strain evidence="2 3">DS1016</strain>
    </source>
</reference>
<comment type="caution">
    <text evidence="1">The sequence shown here is derived from an EMBL/GenBank/DDBJ whole genome shotgun (WGS) entry which is preliminary data.</text>
</comment>
<dbReference type="AlphaFoldDB" id="A0AAW8DHV9"/>
<evidence type="ECO:0000313" key="1">
    <source>
        <dbReference type="EMBL" id="MDP9905571.1"/>
    </source>
</evidence>
<accession>A0AAW8DHV9</accession>
<dbReference type="EMBL" id="JAUSTF010000001">
    <property type="protein sequence ID" value="MDQ0178689.1"/>
    <property type="molecule type" value="Genomic_DNA"/>
</dbReference>
<evidence type="ECO:0000313" key="4">
    <source>
        <dbReference type="Proteomes" id="UP001242995"/>
    </source>
</evidence>
<protein>
    <submittedName>
        <fullName evidence="1">Uncharacterized protein</fullName>
    </submittedName>
</protein>
<gene>
    <name evidence="1" type="ORF">J2S90_002542</name>
    <name evidence="2" type="ORF">J2S93_000096</name>
</gene>